<accession>A0A5R9EFD3</accession>
<keyword evidence="2" id="KW-0808">Transferase</keyword>
<keyword evidence="2" id="KW-0695">RNA-directed DNA polymerase</keyword>
<dbReference type="PANTHER" id="PTHR34047:SF8">
    <property type="entry name" value="PROTEIN YKFC"/>
    <property type="match status" value="1"/>
</dbReference>
<dbReference type="OrthoDB" id="1550386at2"/>
<dbReference type="InterPro" id="IPR013597">
    <property type="entry name" value="Mat_intron_G2"/>
</dbReference>
<feature type="domain" description="Reverse transcriptase" evidence="1">
    <location>
        <begin position="1"/>
        <end position="107"/>
    </location>
</feature>
<evidence type="ECO:0000259" key="1">
    <source>
        <dbReference type="PROSITE" id="PS50878"/>
    </source>
</evidence>
<protein>
    <submittedName>
        <fullName evidence="2">RNA-directed DNA polymerase</fullName>
    </submittedName>
</protein>
<dbReference type="SUPFAM" id="SSF56672">
    <property type="entry name" value="DNA/RNA polymerases"/>
    <property type="match status" value="1"/>
</dbReference>
<dbReference type="InterPro" id="IPR043502">
    <property type="entry name" value="DNA/RNA_pol_sf"/>
</dbReference>
<dbReference type="Pfam" id="PF08388">
    <property type="entry name" value="GIIM"/>
    <property type="match status" value="1"/>
</dbReference>
<keyword evidence="2" id="KW-0548">Nucleotidyltransferase</keyword>
<dbReference type="EMBL" id="VAWE01000001">
    <property type="protein sequence ID" value="TLQ47362.1"/>
    <property type="molecule type" value="Genomic_DNA"/>
</dbReference>
<keyword evidence="3" id="KW-1185">Reference proteome</keyword>
<dbReference type="AlphaFoldDB" id="A0A5R9EFD3"/>
<comment type="caution">
    <text evidence="2">The sequence shown here is derived from an EMBL/GenBank/DDBJ whole genome shotgun (WGS) entry which is preliminary data.</text>
</comment>
<dbReference type="PANTHER" id="PTHR34047">
    <property type="entry name" value="NUCLEAR INTRON MATURASE 1, MITOCHONDRIAL-RELATED"/>
    <property type="match status" value="1"/>
</dbReference>
<organism evidence="2 3">
    <name type="scientific">Streptomyces marianii</name>
    <dbReference type="NCBI Taxonomy" id="1817406"/>
    <lineage>
        <taxon>Bacteria</taxon>
        <taxon>Bacillati</taxon>
        <taxon>Actinomycetota</taxon>
        <taxon>Actinomycetes</taxon>
        <taxon>Kitasatosporales</taxon>
        <taxon>Streptomycetaceae</taxon>
        <taxon>Streptomyces</taxon>
    </lineage>
</organism>
<gene>
    <name evidence="2" type="ORF">FEF34_34355</name>
</gene>
<name>A0A5R9EFD3_9ACTN</name>
<dbReference type="Pfam" id="PF00078">
    <property type="entry name" value="RVT_1"/>
    <property type="match status" value="1"/>
</dbReference>
<dbReference type="Proteomes" id="UP000305921">
    <property type="component" value="Unassembled WGS sequence"/>
</dbReference>
<sequence length="254" mass="29670">MHCVGGVLSPLLANIALGVIDEHFDAKRRSLSKEWHRRRHRREGGATYRLVRYADDLAVMVLGTREHAEALRDEVADVAATIGLRLAEGKTRTVHIDGGFDFLGWHIQRHVQWGSNRRMVYTYPSDKAVKSVRSRVKELTGRQTMNIDPGTVFTLLGQTLRGWTAYFRHGASKITFSELEHHLWHRVWKWLRRRHRRRHWRWITRTYGSPHNRWGFTADGVELFNPAKVPIRRYRYRGNTIPTPWSGRPAHTTA</sequence>
<evidence type="ECO:0000313" key="3">
    <source>
        <dbReference type="Proteomes" id="UP000305921"/>
    </source>
</evidence>
<dbReference type="PROSITE" id="PS50878">
    <property type="entry name" value="RT_POL"/>
    <property type="match status" value="1"/>
</dbReference>
<proteinExistence type="predicted"/>
<dbReference type="InterPro" id="IPR051083">
    <property type="entry name" value="GrpII_Intron_Splice-Mob/Def"/>
</dbReference>
<evidence type="ECO:0000313" key="2">
    <source>
        <dbReference type="EMBL" id="TLQ47362.1"/>
    </source>
</evidence>
<dbReference type="GO" id="GO:0003964">
    <property type="term" value="F:RNA-directed DNA polymerase activity"/>
    <property type="evidence" value="ECO:0007669"/>
    <property type="project" value="UniProtKB-KW"/>
</dbReference>
<reference evidence="2 3" key="1">
    <citation type="submission" date="2019-05" db="EMBL/GenBank/DDBJ databases">
        <title>Streptomyces marianii sp. nov., a novel marine actinomycete from southern coast of India.</title>
        <authorList>
            <person name="Iniyan A.M."/>
            <person name="Wink J."/>
            <person name="Ramprasad E."/>
            <person name="Ramana C.V."/>
            <person name="Bunk B."/>
            <person name="Sproer C."/>
            <person name="Joseph F.-J.R.S."/>
            <person name="Vincent S.G.P."/>
        </authorList>
    </citation>
    <scope>NUCLEOTIDE SEQUENCE [LARGE SCALE GENOMIC DNA]</scope>
    <source>
        <strain evidence="2 3">ICN19</strain>
    </source>
</reference>
<dbReference type="InterPro" id="IPR000477">
    <property type="entry name" value="RT_dom"/>
</dbReference>